<dbReference type="GO" id="GO:0003779">
    <property type="term" value="F:actin binding"/>
    <property type="evidence" value="ECO:0007669"/>
    <property type="project" value="TreeGrafter"/>
</dbReference>
<dbReference type="InterPro" id="IPR055093">
    <property type="entry name" value="EPS8_2nd"/>
</dbReference>
<feature type="domain" description="SH3" evidence="4">
    <location>
        <begin position="509"/>
        <end position="568"/>
    </location>
</feature>
<sequence length="568" mass="64944">MAASRVSCHNQAGRMMDNRPPSKPHILAQYEAEHLSTLVTHRNRAPPDPESSLKRLRHLQANKQMSVTSVLLIIQDNAGCYELVVKDKMTGDICELFPLDEITSPIYKESNDPTDRFSNLLMFNVNASWRPGTGSDQHEMHIFRILKVAAHVVVDALQSDHSHTPQHSNHHRKPTEVVQDFQPEEEPRVSKRSVKQESAPNIKPPRQDYPHSDTTSDEGTHERDSHAPTESDTNEIDSVQGDLPYKKSLIDAEILLLNMCFDDIEGYVGDIVRLKRARSVSSLNKPTVDDNVSIAAGDEKKKQKKRFIFKKRSTAKPKDKDLPKVFSNTSISSEVEIVISDEELVDLFEKIKFSIILLARLQGFVSEPNAPLLVHRLFTMLHQPVEFVRDLQTGKPELARRVVQPLFPAEAITLIRDSLVEPEVTMWHELGDAWCIPREQWKEDLPVYIPLFKCGFRPNADHYHYSLFKKMDHMTAHESESVRSKKTSVASMPAQFATNAEYYQYLLQRRAHFAKVKRDFLAENSQELSLKAGEYVEILDSSRNWNHLRNRKGMEGYAPYTLLDTNVP</sequence>
<evidence type="ECO:0000256" key="1">
    <source>
        <dbReference type="ARBA" id="ARBA00022443"/>
    </source>
</evidence>
<dbReference type="SUPFAM" id="SSF50044">
    <property type="entry name" value="SH3-domain"/>
    <property type="match status" value="1"/>
</dbReference>
<dbReference type="GO" id="GO:0007266">
    <property type="term" value="P:Rho protein signal transduction"/>
    <property type="evidence" value="ECO:0007669"/>
    <property type="project" value="TreeGrafter"/>
</dbReference>
<evidence type="ECO:0000256" key="2">
    <source>
        <dbReference type="PROSITE-ProRule" id="PRU00192"/>
    </source>
</evidence>
<dbReference type="SMART" id="SM00326">
    <property type="entry name" value="SH3"/>
    <property type="match status" value="1"/>
</dbReference>
<dbReference type="InterPro" id="IPR039801">
    <property type="entry name" value="EPS8-like"/>
</dbReference>
<proteinExistence type="predicted"/>
<dbReference type="Gene3D" id="2.30.30.40">
    <property type="entry name" value="SH3 Domains"/>
    <property type="match status" value="1"/>
</dbReference>
<protein>
    <recommendedName>
        <fullName evidence="4">SH3 domain-containing protein</fullName>
    </recommendedName>
</protein>
<dbReference type="GO" id="GO:0005886">
    <property type="term" value="C:plasma membrane"/>
    <property type="evidence" value="ECO:0007669"/>
    <property type="project" value="TreeGrafter"/>
</dbReference>
<evidence type="ECO:0000259" key="4">
    <source>
        <dbReference type="PROSITE" id="PS50002"/>
    </source>
</evidence>
<dbReference type="Gene3D" id="2.30.29.30">
    <property type="entry name" value="Pleckstrin-homology domain (PH domain)/Phosphotyrosine-binding domain (PTB)"/>
    <property type="match status" value="1"/>
</dbReference>
<dbReference type="AlphaFoldDB" id="A0A0X3NZD1"/>
<dbReference type="Pfam" id="PF22975">
    <property type="entry name" value="EPS8_2nd"/>
    <property type="match status" value="1"/>
</dbReference>
<gene>
    <name evidence="5" type="ORF">TR105523</name>
</gene>
<reference evidence="5" key="1">
    <citation type="submission" date="2016-01" db="EMBL/GenBank/DDBJ databases">
        <title>Reference transcriptome for the parasite Schistocephalus solidus: insights into the molecular evolution of parasitism.</title>
        <authorList>
            <person name="Hebert F.O."/>
            <person name="Grambauer S."/>
            <person name="Barber I."/>
            <person name="Landry C.R."/>
            <person name="Aubin-Horth N."/>
        </authorList>
    </citation>
    <scope>NUCLEOTIDE SEQUENCE</scope>
</reference>
<name>A0A0X3NZD1_SCHSO</name>
<feature type="region of interest" description="Disordered" evidence="3">
    <location>
        <begin position="1"/>
        <end position="21"/>
    </location>
</feature>
<dbReference type="PANTHER" id="PTHR12287">
    <property type="entry name" value="EPIDERMAL GROWTH FACTOR RECEPTOR KINASE SUBSTRATE EPS8-RELATED PROTEIN"/>
    <property type="match status" value="1"/>
</dbReference>
<evidence type="ECO:0000313" key="5">
    <source>
        <dbReference type="EMBL" id="JAP42937.1"/>
    </source>
</evidence>
<organism evidence="5">
    <name type="scientific">Schistocephalus solidus</name>
    <name type="common">Tapeworm</name>
    <dbReference type="NCBI Taxonomy" id="70667"/>
    <lineage>
        <taxon>Eukaryota</taxon>
        <taxon>Metazoa</taxon>
        <taxon>Spiralia</taxon>
        <taxon>Lophotrochozoa</taxon>
        <taxon>Platyhelminthes</taxon>
        <taxon>Cestoda</taxon>
        <taxon>Eucestoda</taxon>
        <taxon>Diphyllobothriidea</taxon>
        <taxon>Diphyllobothriidae</taxon>
        <taxon>Schistocephalus</taxon>
    </lineage>
</organism>
<dbReference type="PANTHER" id="PTHR12287:SF23">
    <property type="entry name" value="AROUSER, ISOFORM A-RELATED"/>
    <property type="match status" value="1"/>
</dbReference>
<accession>A0A0X3NZD1</accession>
<dbReference type="InterPro" id="IPR011993">
    <property type="entry name" value="PH-like_dom_sf"/>
</dbReference>
<dbReference type="InterPro" id="IPR036028">
    <property type="entry name" value="SH3-like_dom_sf"/>
</dbReference>
<dbReference type="SUPFAM" id="SSF50729">
    <property type="entry name" value="PH domain-like"/>
    <property type="match status" value="1"/>
</dbReference>
<dbReference type="GO" id="GO:0035023">
    <property type="term" value="P:regulation of Rho protein signal transduction"/>
    <property type="evidence" value="ECO:0007669"/>
    <property type="project" value="TreeGrafter"/>
</dbReference>
<dbReference type="InterPro" id="IPR001452">
    <property type="entry name" value="SH3_domain"/>
</dbReference>
<keyword evidence="1 2" id="KW-0728">SH3 domain</keyword>
<dbReference type="Pfam" id="PF00018">
    <property type="entry name" value="SH3_1"/>
    <property type="match status" value="1"/>
</dbReference>
<feature type="compositionally biased region" description="Basic and acidic residues" evidence="3">
    <location>
        <begin position="218"/>
        <end position="229"/>
    </location>
</feature>
<feature type="region of interest" description="Disordered" evidence="3">
    <location>
        <begin position="160"/>
        <end position="239"/>
    </location>
</feature>
<evidence type="ECO:0000256" key="3">
    <source>
        <dbReference type="SAM" id="MobiDB-lite"/>
    </source>
</evidence>
<dbReference type="EMBL" id="GEEE01020288">
    <property type="protein sequence ID" value="JAP42937.1"/>
    <property type="molecule type" value="Transcribed_RNA"/>
</dbReference>
<dbReference type="PROSITE" id="PS50002">
    <property type="entry name" value="SH3"/>
    <property type="match status" value="1"/>
</dbReference>